<keyword evidence="4" id="KW-0274">FAD</keyword>
<evidence type="ECO:0000259" key="5">
    <source>
        <dbReference type="Pfam" id="PF01494"/>
    </source>
</evidence>
<feature type="domain" description="FAD-binding" evidence="5">
    <location>
        <begin position="5"/>
        <end position="355"/>
    </location>
</feature>
<organism evidence="6 7">
    <name type="scientific">Sneathiella sedimenti</name>
    <dbReference type="NCBI Taxonomy" id="2816034"/>
    <lineage>
        <taxon>Bacteria</taxon>
        <taxon>Pseudomonadati</taxon>
        <taxon>Pseudomonadota</taxon>
        <taxon>Alphaproteobacteria</taxon>
        <taxon>Sneathiellales</taxon>
        <taxon>Sneathiellaceae</taxon>
        <taxon>Sneathiella</taxon>
    </lineage>
</organism>
<dbReference type="InterPro" id="IPR050641">
    <property type="entry name" value="RIFMO-like"/>
</dbReference>
<dbReference type="Gene3D" id="3.30.70.2450">
    <property type="match status" value="1"/>
</dbReference>
<evidence type="ECO:0000313" key="7">
    <source>
        <dbReference type="Proteomes" id="UP000664761"/>
    </source>
</evidence>
<dbReference type="GO" id="GO:0004497">
    <property type="term" value="F:monooxygenase activity"/>
    <property type="evidence" value="ECO:0007669"/>
    <property type="project" value="UniProtKB-KW"/>
</dbReference>
<dbReference type="InterPro" id="IPR036249">
    <property type="entry name" value="Thioredoxin-like_sf"/>
</dbReference>
<comment type="cofactor">
    <cofactor evidence="1">
        <name>FAD</name>
        <dbReference type="ChEBI" id="CHEBI:57692"/>
    </cofactor>
</comment>
<dbReference type="SUPFAM" id="SSF51905">
    <property type="entry name" value="FAD/NAD(P)-binding domain"/>
    <property type="match status" value="1"/>
</dbReference>
<evidence type="ECO:0000256" key="4">
    <source>
        <dbReference type="ARBA" id="ARBA00022827"/>
    </source>
</evidence>
<dbReference type="PRINTS" id="PR00420">
    <property type="entry name" value="RNGMNOXGNASE"/>
</dbReference>
<dbReference type="Pfam" id="PF01494">
    <property type="entry name" value="FAD_binding_3"/>
    <property type="match status" value="1"/>
</dbReference>
<dbReference type="Pfam" id="PF21274">
    <property type="entry name" value="Rng_hyd_C"/>
    <property type="match status" value="1"/>
</dbReference>
<keyword evidence="3" id="KW-0285">Flavoprotein</keyword>
<keyword evidence="6" id="KW-0560">Oxidoreductase</keyword>
<dbReference type="RefSeq" id="WP_207045324.1">
    <property type="nucleotide sequence ID" value="NZ_JAFLNC010000003.1"/>
</dbReference>
<evidence type="ECO:0000256" key="3">
    <source>
        <dbReference type="ARBA" id="ARBA00022630"/>
    </source>
</evidence>
<evidence type="ECO:0000313" key="6">
    <source>
        <dbReference type="EMBL" id="MBO0334026.1"/>
    </source>
</evidence>
<dbReference type="InterPro" id="IPR002938">
    <property type="entry name" value="FAD-bd"/>
</dbReference>
<dbReference type="PANTHER" id="PTHR43004:SF19">
    <property type="entry name" value="BINDING MONOOXYGENASE, PUTATIVE (JCVI)-RELATED"/>
    <property type="match status" value="1"/>
</dbReference>
<comment type="caution">
    <text evidence="6">The sequence shown here is derived from an EMBL/GenBank/DDBJ whole genome shotgun (WGS) entry which is preliminary data.</text>
</comment>
<proteinExistence type="inferred from homology"/>
<reference evidence="6 7" key="1">
    <citation type="submission" date="2021-03" db="EMBL/GenBank/DDBJ databases">
        <title>Sneathiella sp. CAU 1612 isolated from Kang Won-do.</title>
        <authorList>
            <person name="Kim W."/>
        </authorList>
    </citation>
    <scope>NUCLEOTIDE SEQUENCE [LARGE SCALE GENOMIC DNA]</scope>
    <source>
        <strain evidence="6 7">CAU 1612</strain>
    </source>
</reference>
<evidence type="ECO:0000256" key="1">
    <source>
        <dbReference type="ARBA" id="ARBA00001974"/>
    </source>
</evidence>
<evidence type="ECO:0000256" key="2">
    <source>
        <dbReference type="ARBA" id="ARBA00007801"/>
    </source>
</evidence>
<dbReference type="EMBL" id="JAFLNC010000003">
    <property type="protein sequence ID" value="MBO0334026.1"/>
    <property type="molecule type" value="Genomic_DNA"/>
</dbReference>
<dbReference type="Gene3D" id="3.50.50.60">
    <property type="entry name" value="FAD/NAD(P)-binding domain"/>
    <property type="match status" value="1"/>
</dbReference>
<name>A0ABS3F675_9PROT</name>
<gene>
    <name evidence="6" type="ORF">J0X12_10385</name>
</gene>
<comment type="similarity">
    <text evidence="2">Belongs to the PheA/TfdB FAD monooxygenase family.</text>
</comment>
<dbReference type="Gene3D" id="3.40.30.120">
    <property type="match status" value="1"/>
</dbReference>
<protein>
    <submittedName>
        <fullName evidence="6">FAD-dependent monooxygenase</fullName>
    </submittedName>
</protein>
<accession>A0ABS3F675</accession>
<dbReference type="Proteomes" id="UP000664761">
    <property type="component" value="Unassembled WGS sequence"/>
</dbReference>
<keyword evidence="6" id="KW-0503">Monooxygenase</keyword>
<dbReference type="PANTHER" id="PTHR43004">
    <property type="entry name" value="TRK SYSTEM POTASSIUM UPTAKE PROTEIN"/>
    <property type="match status" value="1"/>
</dbReference>
<dbReference type="SUPFAM" id="SSF52833">
    <property type="entry name" value="Thioredoxin-like"/>
    <property type="match status" value="1"/>
</dbReference>
<sequence>MGANIDVLVVGAGPTGIILANELLRRGVSVRWVDARSNPLGTTRAFTVHARTFEMFEQIGIAHRFMELNAVSPGNRFHIAGLDMLAEEMPVLDFRKIEGTKYNFYGKVNQQHIEQLLRSHVEAQHNFSPEWDISCKSLNQDENGITVELKHGDGSKEFITPTYVIGADGVHSTVRNFAGLSMEGNAYADGASGDDDYFTMSMMDVPIDGYVGDDSWINYHFSASDWMLITKLPDGNHRVYISGGLEKEMLATDDHASVFQKGLDMFVPGARLRHSQQATTWKIYKKIANDYSTGNIFLSGDACHVRSPAGGQGANCCMMDAYNLGWKLASVVNGYSPDSILKTYGEERKPVAQLVQGYAEEMHNVLFDHSRPLEDRVKDTQDTEWHDRCVYGISGISHNYRDTVWIPDGMAELKGGPKPGERAPNVLLSDLPLFHIHDIFHHARATLLLMPRDTNEIDAAKTLMANISRDYHHSVKPVIISSERIDGISSDSCYVNDKDALREWYGEDAESRMFLVRPDMFVGFAGAMNETQALDAYLSHWFNKTGADHTSRPSQSAVSISTHAVIDGSDVNASA</sequence>
<keyword evidence="7" id="KW-1185">Reference proteome</keyword>
<dbReference type="InterPro" id="IPR036188">
    <property type="entry name" value="FAD/NAD-bd_sf"/>
</dbReference>